<protein>
    <recommendedName>
        <fullName evidence="2">DUF7666 domain-containing protein</fullName>
    </recommendedName>
</protein>
<evidence type="ECO:0000256" key="1">
    <source>
        <dbReference type="SAM" id="MobiDB-lite"/>
    </source>
</evidence>
<sequence length="290" mass="30890">MKNYQLPADKVLILRTCKNDMSSYNGFIWPESGFVEAPDWNDDTKCGHGLHGWLFGSGDYDLKYKEVGAKWLVVEVEANQVRELKGKVKFKNGTVIYSGGYKTAYDLVMKWFWIRHAAELKAMELVDGAATTSSEDGVSVVTTKDKSHASATGYYGHASATGYSGHASATGYSGHASATGESGHASATGESGHASATGNYGHASATGYSGHASATGNYGHASATGNYGHAVVLGQYGKAQCGENGAVILTYWDGKRLRHIVGYAGEGGIESGKWYMLNGKNELIETTVEK</sequence>
<feature type="region of interest" description="Disordered" evidence="1">
    <location>
        <begin position="174"/>
        <end position="194"/>
    </location>
</feature>
<proteinExistence type="predicted"/>
<evidence type="ECO:0000313" key="4">
    <source>
        <dbReference type="Proteomes" id="UP000244450"/>
    </source>
</evidence>
<evidence type="ECO:0000313" key="3">
    <source>
        <dbReference type="EMBL" id="PUZ21786.1"/>
    </source>
</evidence>
<dbReference type="InterPro" id="IPR056083">
    <property type="entry name" value="DUF7666"/>
</dbReference>
<dbReference type="AlphaFoldDB" id="A0A2T7BBM0"/>
<keyword evidence="4" id="KW-1185">Reference proteome</keyword>
<evidence type="ECO:0000259" key="2">
    <source>
        <dbReference type="Pfam" id="PF24703"/>
    </source>
</evidence>
<dbReference type="Pfam" id="PF24703">
    <property type="entry name" value="DUF7666"/>
    <property type="match status" value="1"/>
</dbReference>
<reference evidence="3 4" key="1">
    <citation type="submission" date="2018-04" db="EMBL/GenBank/DDBJ databases">
        <title>Chitinophaga fuyangensis sp. nov., isolated from soil in a chemical factory.</title>
        <authorList>
            <person name="Chen K."/>
        </authorList>
    </citation>
    <scope>NUCLEOTIDE SEQUENCE [LARGE SCALE GENOMIC DNA]</scope>
    <source>
        <strain evidence="3 4">LY-1</strain>
    </source>
</reference>
<gene>
    <name evidence="3" type="ORF">DCC81_24675</name>
</gene>
<organism evidence="3 4">
    <name type="scientific">Chitinophaga parva</name>
    <dbReference type="NCBI Taxonomy" id="2169414"/>
    <lineage>
        <taxon>Bacteria</taxon>
        <taxon>Pseudomonadati</taxon>
        <taxon>Bacteroidota</taxon>
        <taxon>Chitinophagia</taxon>
        <taxon>Chitinophagales</taxon>
        <taxon>Chitinophagaceae</taxon>
        <taxon>Chitinophaga</taxon>
    </lineage>
</organism>
<accession>A0A2T7BBM0</accession>
<feature type="domain" description="DUF7666" evidence="2">
    <location>
        <begin position="11"/>
        <end position="102"/>
    </location>
</feature>
<name>A0A2T7BBM0_9BACT</name>
<comment type="caution">
    <text evidence="3">The sequence shown here is derived from an EMBL/GenBank/DDBJ whole genome shotgun (WGS) entry which is preliminary data.</text>
</comment>
<dbReference type="EMBL" id="QCYK01000004">
    <property type="protein sequence ID" value="PUZ21786.1"/>
    <property type="molecule type" value="Genomic_DNA"/>
</dbReference>
<dbReference type="Proteomes" id="UP000244450">
    <property type="component" value="Unassembled WGS sequence"/>
</dbReference>